<dbReference type="EMBL" id="AP024488">
    <property type="protein sequence ID" value="BCS94606.1"/>
    <property type="molecule type" value="Genomic_DNA"/>
</dbReference>
<reference evidence="1 2" key="1">
    <citation type="submission" date="2021-02" db="EMBL/GenBank/DDBJ databases">
        <title>Complete genome of Desulfoluna sp. strain ASN36.</title>
        <authorList>
            <person name="Takahashi A."/>
            <person name="Kojima H."/>
            <person name="Fukui M."/>
        </authorList>
    </citation>
    <scope>NUCLEOTIDE SEQUENCE [LARGE SCALE GENOMIC DNA]</scope>
    <source>
        <strain evidence="1 2">ASN36</strain>
    </source>
</reference>
<name>A0ABM7PAF0_9BACT</name>
<dbReference type="InterPro" id="IPR009279">
    <property type="entry name" value="Portal_Mu"/>
</dbReference>
<dbReference type="RefSeq" id="WP_236890912.1">
    <property type="nucleotide sequence ID" value="NZ_AP024488.1"/>
</dbReference>
<accession>A0ABM7PAF0</accession>
<proteinExistence type="predicted"/>
<gene>
    <name evidence="1" type="primary">gpH</name>
    <name evidence="1" type="ORF">DSLASN_02380</name>
</gene>
<evidence type="ECO:0000313" key="1">
    <source>
        <dbReference type="EMBL" id="BCS94606.1"/>
    </source>
</evidence>
<dbReference type="Pfam" id="PF06074">
    <property type="entry name" value="Portal_Mu"/>
    <property type="match status" value="1"/>
</dbReference>
<evidence type="ECO:0008006" key="3">
    <source>
        <dbReference type="Google" id="ProtNLM"/>
    </source>
</evidence>
<organism evidence="1 2">
    <name type="scientific">Desulfoluna limicola</name>
    <dbReference type="NCBI Taxonomy" id="2810562"/>
    <lineage>
        <taxon>Bacteria</taxon>
        <taxon>Pseudomonadati</taxon>
        <taxon>Thermodesulfobacteriota</taxon>
        <taxon>Desulfobacteria</taxon>
        <taxon>Desulfobacterales</taxon>
        <taxon>Desulfolunaceae</taxon>
        <taxon>Desulfoluna</taxon>
    </lineage>
</organism>
<protein>
    <recommendedName>
        <fullName evidence="3">DUF935 domain-containing protein</fullName>
    </recommendedName>
</protein>
<keyword evidence="2" id="KW-1185">Reference proteome</keyword>
<sequence length="514" mass="56115">MTETTRLYGPDGKVLPSSQLTQEVAAPTLMGIRSVWAFASAANNLTPARLATILASAAEGNAWDYLTLAEEMEEREPHYASVLGTRKRAVSGIEPTVEAASESDEDQKIAAAVRELTRKPEFGEAVDDLLDGLGKGYSAVEIVWDKGASWNPTYRWRDPRFFEIDREDGRTLRLMDEGLVNGSPLPPYRFIVHNPRIKSGIPIRGGLARLAAASYMCKSYTLKDWMAFAEIFGMPLRLGRYNSNATQKDIETLIKAVANIGSDAAAVLPDTMRIDFQEAAKGAGGHELFLKLAEWLDRQISKAVLGQTASSEGTPGKLGNDDAQDEVRKDIIKADAKALANTLNRDLVKPFVDINFGRREAYPRIMLSVHEPEDIEALTNALEKLVPLNLKVPAAWARDKLGIPDPEPDAELLGTLPPPADDATKGANKALNRANAKNPTEALDEIEEAMLAEWKPQMEPIINPVLVLADKVDSFDAFLEGLPGLLAEMDPEEVIKQMAEATFKARGQGDATDG</sequence>
<dbReference type="Proteomes" id="UP001320148">
    <property type="component" value="Chromosome"/>
</dbReference>
<evidence type="ECO:0000313" key="2">
    <source>
        <dbReference type="Proteomes" id="UP001320148"/>
    </source>
</evidence>